<dbReference type="EMBL" id="ML995855">
    <property type="protein sequence ID" value="KAF2767488.1"/>
    <property type="molecule type" value="Genomic_DNA"/>
</dbReference>
<sequence>MQLSTLIPLAAFLALARAGTTDLYAECQCTDGLLPPTSRPWTTYNVCKIQFDQGRPVKWVHGDPPDGGWCVKVGPKNVVVGSWFINGCEMIGGPSDHGWHCH</sequence>
<protein>
    <recommendedName>
        <fullName evidence="4">Cyanovirin-N domain-containing protein</fullName>
    </recommendedName>
</protein>
<name>A0A6G1L4Y2_9PEZI</name>
<evidence type="ECO:0000313" key="2">
    <source>
        <dbReference type="EMBL" id="KAF2767488.1"/>
    </source>
</evidence>
<organism evidence="2 3">
    <name type="scientific">Teratosphaeria nubilosa</name>
    <dbReference type="NCBI Taxonomy" id="161662"/>
    <lineage>
        <taxon>Eukaryota</taxon>
        <taxon>Fungi</taxon>
        <taxon>Dikarya</taxon>
        <taxon>Ascomycota</taxon>
        <taxon>Pezizomycotina</taxon>
        <taxon>Dothideomycetes</taxon>
        <taxon>Dothideomycetidae</taxon>
        <taxon>Mycosphaerellales</taxon>
        <taxon>Teratosphaeriaceae</taxon>
        <taxon>Teratosphaeria</taxon>
    </lineage>
</organism>
<feature type="chain" id="PRO_5026194618" description="Cyanovirin-N domain-containing protein" evidence="1">
    <location>
        <begin position="19"/>
        <end position="102"/>
    </location>
</feature>
<keyword evidence="3" id="KW-1185">Reference proteome</keyword>
<accession>A0A6G1L4Y2</accession>
<feature type="signal peptide" evidence="1">
    <location>
        <begin position="1"/>
        <end position="18"/>
    </location>
</feature>
<keyword evidence="1" id="KW-0732">Signal</keyword>
<gene>
    <name evidence="2" type="ORF">EJ03DRAFT_329112</name>
</gene>
<evidence type="ECO:0000256" key="1">
    <source>
        <dbReference type="SAM" id="SignalP"/>
    </source>
</evidence>
<evidence type="ECO:0008006" key="4">
    <source>
        <dbReference type="Google" id="ProtNLM"/>
    </source>
</evidence>
<reference evidence="2" key="1">
    <citation type="journal article" date="2020" name="Stud. Mycol.">
        <title>101 Dothideomycetes genomes: a test case for predicting lifestyles and emergence of pathogens.</title>
        <authorList>
            <person name="Haridas S."/>
            <person name="Albert R."/>
            <person name="Binder M."/>
            <person name="Bloem J."/>
            <person name="Labutti K."/>
            <person name="Salamov A."/>
            <person name="Andreopoulos B."/>
            <person name="Baker S."/>
            <person name="Barry K."/>
            <person name="Bills G."/>
            <person name="Bluhm B."/>
            <person name="Cannon C."/>
            <person name="Castanera R."/>
            <person name="Culley D."/>
            <person name="Daum C."/>
            <person name="Ezra D."/>
            <person name="Gonzalez J."/>
            <person name="Henrissat B."/>
            <person name="Kuo A."/>
            <person name="Liang C."/>
            <person name="Lipzen A."/>
            <person name="Lutzoni F."/>
            <person name="Magnuson J."/>
            <person name="Mondo S."/>
            <person name="Nolan M."/>
            <person name="Ohm R."/>
            <person name="Pangilinan J."/>
            <person name="Park H.-J."/>
            <person name="Ramirez L."/>
            <person name="Alfaro M."/>
            <person name="Sun H."/>
            <person name="Tritt A."/>
            <person name="Yoshinaga Y."/>
            <person name="Zwiers L.-H."/>
            <person name="Turgeon B."/>
            <person name="Goodwin S."/>
            <person name="Spatafora J."/>
            <person name="Crous P."/>
            <person name="Grigoriev I."/>
        </authorList>
    </citation>
    <scope>NUCLEOTIDE SEQUENCE</scope>
    <source>
        <strain evidence="2">CBS 116005</strain>
    </source>
</reference>
<dbReference type="Proteomes" id="UP000799436">
    <property type="component" value="Unassembled WGS sequence"/>
</dbReference>
<proteinExistence type="predicted"/>
<dbReference type="AlphaFoldDB" id="A0A6G1L4Y2"/>
<evidence type="ECO:0000313" key="3">
    <source>
        <dbReference type="Proteomes" id="UP000799436"/>
    </source>
</evidence>